<dbReference type="Pfam" id="PF07396">
    <property type="entry name" value="Porin_O_P"/>
    <property type="match status" value="1"/>
</dbReference>
<evidence type="ECO:0000256" key="1">
    <source>
        <dbReference type="SAM" id="SignalP"/>
    </source>
</evidence>
<reference evidence="2 3" key="1">
    <citation type="journal article" date="2016" name="C (Basel)">
        <title>Selective Growth of and Electricity Production by Marine Exoelectrogenic Bacteria in Self-Aggregated Hydrogel of Microbially Reduced Graphene Oxide.</title>
        <authorList>
            <person name="Yoshida N."/>
            <person name="Goto Y."/>
            <person name="Miyata Y."/>
        </authorList>
    </citation>
    <scope>NUCLEOTIDE SEQUENCE [LARGE SCALE GENOMIC DNA]</scope>
    <source>
        <strain evidence="2 3">NIT-T3</strain>
    </source>
</reference>
<dbReference type="RefSeq" id="WP_221250735.1">
    <property type="nucleotide sequence ID" value="NZ_AP024355.1"/>
</dbReference>
<feature type="signal peptide" evidence="1">
    <location>
        <begin position="1"/>
        <end position="23"/>
    </location>
</feature>
<evidence type="ECO:0008006" key="4">
    <source>
        <dbReference type="Google" id="ProtNLM"/>
    </source>
</evidence>
<keyword evidence="1" id="KW-0732">Signal</keyword>
<feature type="chain" id="PRO_5046845004" description="Phosphate-selective porin O and P" evidence="1">
    <location>
        <begin position="24"/>
        <end position="413"/>
    </location>
</feature>
<keyword evidence="3" id="KW-1185">Reference proteome</keyword>
<dbReference type="EMBL" id="AP024355">
    <property type="protein sequence ID" value="BCR03252.1"/>
    <property type="molecule type" value="Genomic_DNA"/>
</dbReference>
<dbReference type="Gene3D" id="2.40.160.10">
    <property type="entry name" value="Porin"/>
    <property type="match status" value="1"/>
</dbReference>
<gene>
    <name evidence="2" type="ORF">DESUT3_03210</name>
</gene>
<dbReference type="InterPro" id="IPR010870">
    <property type="entry name" value="Porin_O/P"/>
</dbReference>
<accession>A0ABN6DSV9</accession>
<protein>
    <recommendedName>
        <fullName evidence="4">Phosphate-selective porin O and P</fullName>
    </recommendedName>
</protein>
<evidence type="ECO:0000313" key="2">
    <source>
        <dbReference type="EMBL" id="BCR03252.1"/>
    </source>
</evidence>
<evidence type="ECO:0000313" key="3">
    <source>
        <dbReference type="Proteomes" id="UP001319827"/>
    </source>
</evidence>
<organism evidence="2 3">
    <name type="scientific">Desulfuromonas versatilis</name>
    <dbReference type="NCBI Taxonomy" id="2802975"/>
    <lineage>
        <taxon>Bacteria</taxon>
        <taxon>Pseudomonadati</taxon>
        <taxon>Thermodesulfobacteriota</taxon>
        <taxon>Desulfuromonadia</taxon>
        <taxon>Desulfuromonadales</taxon>
        <taxon>Desulfuromonadaceae</taxon>
        <taxon>Desulfuromonas</taxon>
    </lineage>
</organism>
<dbReference type="SUPFAM" id="SSF56935">
    <property type="entry name" value="Porins"/>
    <property type="match status" value="1"/>
</dbReference>
<name>A0ABN6DSV9_9BACT</name>
<proteinExistence type="predicted"/>
<reference evidence="2 3" key="2">
    <citation type="journal article" date="2021" name="Int. J. Syst. Evol. Microbiol.">
        <title>Isolation and Polyphasic Characterization of Desulfuromonas versatilis sp. Nov., an Electrogenic Bacteria Capable of Versatile Metabolism Isolated from a Graphene Oxide-Reducing Enrichment Culture.</title>
        <authorList>
            <person name="Xie L."/>
            <person name="Yoshida N."/>
            <person name="Ishii S."/>
            <person name="Meng L."/>
        </authorList>
    </citation>
    <scope>NUCLEOTIDE SEQUENCE [LARGE SCALE GENOMIC DNA]</scope>
    <source>
        <strain evidence="2 3">NIT-T3</strain>
    </source>
</reference>
<sequence length="413" mass="45650">MKKLSLTLTAALAALLLAATGQAKTLEDILKEKGVITAEEYAEANKNKSLVSYQPGKGIVAESADGNYRAQIGGYAQLLYTFTDFDSQAKDDTSDFNIRRFKLQLQGNLVSKKFGYKFQGDMKNGFTTEDAFINYEFAAPFTLQFGQFKPAQARQELTSASRQLFPERSLANDTFNLGRDLGIEASGDIAGKLLEYRVGLFSGNGPNTSNPDNHHMLAGRLDFNPLGEYKMDEAGWPSDKPKLNLGVSSAWSKISEADVAGNFNRDNDVMDVALNLDGLTAANFTTSFGNDLTWLLWTTNLNATWMGISFASEYYHLNADPDLGDDWNADGYYVQAGYQLIPSKLELGVRYSAIESDDSTASAKFDKSQIQGGVNYYFVKHNAKLQADFTHVDDDLVADNDDNIFRLQAQFSY</sequence>
<dbReference type="InterPro" id="IPR023614">
    <property type="entry name" value="Porin_dom_sf"/>
</dbReference>
<dbReference type="Proteomes" id="UP001319827">
    <property type="component" value="Chromosome"/>
</dbReference>